<dbReference type="PANTHER" id="PTHR10366">
    <property type="entry name" value="NAD DEPENDENT EPIMERASE/DEHYDRATASE"/>
    <property type="match status" value="1"/>
</dbReference>
<dbReference type="KEGG" id="pchm:VFPPC_02035"/>
<dbReference type="InterPro" id="IPR001509">
    <property type="entry name" value="Epimerase_deHydtase"/>
</dbReference>
<name>A0A179F781_METCM</name>
<evidence type="ECO:0000256" key="2">
    <source>
        <dbReference type="ARBA" id="ARBA00023445"/>
    </source>
</evidence>
<feature type="domain" description="NAD-dependent epimerase/dehydratase" evidence="3">
    <location>
        <begin position="4"/>
        <end position="266"/>
    </location>
</feature>
<proteinExistence type="inferred from homology"/>
<comment type="caution">
    <text evidence="4">The sequence shown here is derived from an EMBL/GenBank/DDBJ whole genome shotgun (WGS) entry which is preliminary data.</text>
</comment>
<dbReference type="RefSeq" id="XP_018138822.1">
    <property type="nucleotide sequence ID" value="XM_018281760.1"/>
</dbReference>
<dbReference type="CDD" id="cd05227">
    <property type="entry name" value="AR_SDR_e"/>
    <property type="match status" value="1"/>
</dbReference>
<dbReference type="Gene3D" id="3.40.50.720">
    <property type="entry name" value="NAD(P)-binding Rossmann-like Domain"/>
    <property type="match status" value="1"/>
</dbReference>
<sequence length="340" mass="37128">MTKVLLTGGSGFIAAHILDQLLNKGHQVITTVRTEEKAKPIREAYKDKGDQLEVVAVGDIAKENAFDEVVKKPGIEVVMHTASPFHFKWTDAQTELIDPALVGTTGILKAIKRSAPTVKRVIVTSSFASVLDEAHLSDASHTFTEQSWNPVTIDQLHSSPATAYRLSKTLAEKAAWDFVAREKPNFDLATICPPVVFGPVVHHLASLESINTSNERVVSLVSGGWNKGIPATGPITVWVDVRDTALAHVRAMEREDAGGKRHLTIGGRFKNRDIAEVAWRRFADLGDKLPERDVEGGGAPSASENFRYNNDETTRVLGMKWTGLDESIGDLIVSLKEHGI</sequence>
<dbReference type="OrthoDB" id="2735536at2759"/>
<dbReference type="GO" id="GO:0016616">
    <property type="term" value="F:oxidoreductase activity, acting on the CH-OH group of donors, NAD or NADP as acceptor"/>
    <property type="evidence" value="ECO:0007669"/>
    <property type="project" value="TreeGrafter"/>
</dbReference>
<dbReference type="Pfam" id="PF01370">
    <property type="entry name" value="Epimerase"/>
    <property type="match status" value="1"/>
</dbReference>
<reference evidence="4 5" key="1">
    <citation type="journal article" date="2016" name="PLoS Pathog.">
        <title>Biosynthesis of antibiotic leucinostatins in bio-control fungus Purpureocillium lilacinum and their inhibition on phytophthora revealed by genome mining.</title>
        <authorList>
            <person name="Wang G."/>
            <person name="Liu Z."/>
            <person name="Lin R."/>
            <person name="Li E."/>
            <person name="Mao Z."/>
            <person name="Ling J."/>
            <person name="Yang Y."/>
            <person name="Yin W.B."/>
            <person name="Xie B."/>
        </authorList>
    </citation>
    <scope>NUCLEOTIDE SEQUENCE [LARGE SCALE GENOMIC DNA]</scope>
    <source>
        <strain evidence="4">170</strain>
    </source>
</reference>
<evidence type="ECO:0000256" key="1">
    <source>
        <dbReference type="ARBA" id="ARBA00023002"/>
    </source>
</evidence>
<dbReference type="Proteomes" id="UP000078397">
    <property type="component" value="Unassembled WGS sequence"/>
</dbReference>
<evidence type="ECO:0000313" key="5">
    <source>
        <dbReference type="Proteomes" id="UP000078397"/>
    </source>
</evidence>
<dbReference type="InterPro" id="IPR050425">
    <property type="entry name" value="NAD(P)_dehydrat-like"/>
</dbReference>
<dbReference type="SUPFAM" id="SSF51735">
    <property type="entry name" value="NAD(P)-binding Rossmann-fold domains"/>
    <property type="match status" value="1"/>
</dbReference>
<dbReference type="GeneID" id="28845754"/>
<comment type="similarity">
    <text evidence="2">Belongs to the NAD(P)-dependent epimerase/dehydratase family. Dihydroflavonol-4-reductase subfamily.</text>
</comment>
<protein>
    <submittedName>
        <fullName evidence="4">NAD dependent epimerase/dehydratase</fullName>
    </submittedName>
</protein>
<organism evidence="4 5">
    <name type="scientific">Pochonia chlamydosporia 170</name>
    <dbReference type="NCBI Taxonomy" id="1380566"/>
    <lineage>
        <taxon>Eukaryota</taxon>
        <taxon>Fungi</taxon>
        <taxon>Dikarya</taxon>
        <taxon>Ascomycota</taxon>
        <taxon>Pezizomycotina</taxon>
        <taxon>Sordariomycetes</taxon>
        <taxon>Hypocreomycetidae</taxon>
        <taxon>Hypocreales</taxon>
        <taxon>Clavicipitaceae</taxon>
        <taxon>Pochonia</taxon>
    </lineage>
</organism>
<dbReference type="AlphaFoldDB" id="A0A179F781"/>
<dbReference type="PANTHER" id="PTHR10366:SF564">
    <property type="entry name" value="STEROL-4-ALPHA-CARBOXYLATE 3-DEHYDROGENASE, DECARBOXYLATING"/>
    <property type="match status" value="1"/>
</dbReference>
<dbReference type="FunFam" id="3.40.50.720:FF:000191">
    <property type="entry name" value="Methylglyoxal reductase (NADPH-dependent)"/>
    <property type="match status" value="1"/>
</dbReference>
<accession>A0A179F781</accession>
<dbReference type="InterPro" id="IPR036291">
    <property type="entry name" value="NAD(P)-bd_dom_sf"/>
</dbReference>
<evidence type="ECO:0000313" key="4">
    <source>
        <dbReference type="EMBL" id="OAQ61013.1"/>
    </source>
</evidence>
<keyword evidence="1" id="KW-0560">Oxidoreductase</keyword>
<dbReference type="EMBL" id="LSBJ02000001">
    <property type="protein sequence ID" value="OAQ61013.1"/>
    <property type="molecule type" value="Genomic_DNA"/>
</dbReference>
<evidence type="ECO:0000259" key="3">
    <source>
        <dbReference type="Pfam" id="PF01370"/>
    </source>
</evidence>
<dbReference type="STRING" id="1380566.A0A179F781"/>
<keyword evidence="5" id="KW-1185">Reference proteome</keyword>
<gene>
    <name evidence="4" type="ORF">VFPPC_02035</name>
</gene>